<evidence type="ECO:0000313" key="6">
    <source>
        <dbReference type="EMBL" id="CAD8680776.1"/>
    </source>
</evidence>
<dbReference type="InterPro" id="IPR035979">
    <property type="entry name" value="RBD_domain_sf"/>
</dbReference>
<dbReference type="GO" id="GO:0008380">
    <property type="term" value="P:RNA splicing"/>
    <property type="evidence" value="ECO:0007669"/>
    <property type="project" value="UniProtKB-KW"/>
</dbReference>
<dbReference type="InterPro" id="IPR012677">
    <property type="entry name" value="Nucleotide-bd_a/b_plait_sf"/>
</dbReference>
<dbReference type="SUPFAM" id="SSF54928">
    <property type="entry name" value="RNA-binding domain, RBD"/>
    <property type="match status" value="3"/>
</dbReference>
<dbReference type="AlphaFoldDB" id="A0A7S0RLP4"/>
<dbReference type="SMART" id="SM00361">
    <property type="entry name" value="RRM_1"/>
    <property type="match status" value="1"/>
</dbReference>
<evidence type="ECO:0000259" key="5">
    <source>
        <dbReference type="PROSITE" id="PS50102"/>
    </source>
</evidence>
<dbReference type="PANTHER" id="PTHR23139">
    <property type="entry name" value="RNA-BINDING PROTEIN"/>
    <property type="match status" value="1"/>
</dbReference>
<name>A0A7S0RLP4_9CHLO</name>
<evidence type="ECO:0000256" key="3">
    <source>
        <dbReference type="ARBA" id="ARBA00023187"/>
    </source>
</evidence>
<evidence type="ECO:0000256" key="1">
    <source>
        <dbReference type="ARBA" id="ARBA00022664"/>
    </source>
</evidence>
<evidence type="ECO:0000256" key="2">
    <source>
        <dbReference type="ARBA" id="ARBA00022884"/>
    </source>
</evidence>
<dbReference type="FunFam" id="3.30.70.330:FF:000097">
    <property type="entry name" value="U2 snRNP auxiliary factor large subunit"/>
    <property type="match status" value="1"/>
</dbReference>
<dbReference type="SMART" id="SM00360">
    <property type="entry name" value="RRM"/>
    <property type="match status" value="2"/>
</dbReference>
<dbReference type="Pfam" id="PF00076">
    <property type="entry name" value="RRM_1"/>
    <property type="match status" value="1"/>
</dbReference>
<dbReference type="CDD" id="cd12254">
    <property type="entry name" value="RRM_hnRNPH_ESRPs_RBM12_like"/>
    <property type="match status" value="1"/>
</dbReference>
<protein>
    <recommendedName>
        <fullName evidence="5">RRM domain-containing protein</fullName>
    </recommendedName>
</protein>
<evidence type="ECO:0000256" key="4">
    <source>
        <dbReference type="PROSITE-ProRule" id="PRU00176"/>
    </source>
</evidence>
<dbReference type="InterPro" id="IPR003954">
    <property type="entry name" value="RRM_euk-type"/>
</dbReference>
<sequence length="378" mass="39603">MRDLFNGALGAMDPDALANPPVVNLALDPSGKFCFAEFRTEELATLALHLDKVELCGRQIKVGRPRWYVDPSTPQYTALMTAVTAAANGNPSLLPSALNPQMPNAASILGGLGGAAGAAPVVPNLAALMPGGAQAGALVPATAAAAAAATAANPGAGIAQLLATTQQTAASTVLYLENLVSCKDLVSEEERSDLADDVKTECSKRGEVVSIHIPVPPAESAERGDPGRVYVQFQEQAGAIAAQRALHGRIFSGNKVMATFVPEEDYQKAQAGEWLSAPPAPQSAEGVIKMRGLPFTATKQDIVVFFTGFGLEESGVKLVLGRDGRPTGEAYVYFEGPSADMRSALNKHRQILGSRYVELFPSSKDEVNQYLSAGVIML</sequence>
<dbReference type="PROSITE" id="PS50102">
    <property type="entry name" value="RRM"/>
    <property type="match status" value="1"/>
</dbReference>
<accession>A0A7S0RLP4</accession>
<dbReference type="Gene3D" id="3.30.70.330">
    <property type="match status" value="3"/>
</dbReference>
<gene>
    <name evidence="6" type="ORF">POBO1169_LOCUS15172</name>
</gene>
<dbReference type="InterPro" id="IPR000504">
    <property type="entry name" value="RRM_dom"/>
</dbReference>
<proteinExistence type="predicted"/>
<keyword evidence="1" id="KW-0507">mRNA processing</keyword>
<dbReference type="EMBL" id="HBFA01030087">
    <property type="protein sequence ID" value="CAD8680776.1"/>
    <property type="molecule type" value="Transcribed_RNA"/>
</dbReference>
<keyword evidence="3" id="KW-0508">mRNA splicing</keyword>
<reference evidence="6" key="1">
    <citation type="submission" date="2021-01" db="EMBL/GenBank/DDBJ databases">
        <authorList>
            <person name="Corre E."/>
            <person name="Pelletier E."/>
            <person name="Niang G."/>
            <person name="Scheremetjew M."/>
            <person name="Finn R."/>
            <person name="Kale V."/>
            <person name="Holt S."/>
            <person name="Cochrane G."/>
            <person name="Meng A."/>
            <person name="Brown T."/>
            <person name="Cohen L."/>
        </authorList>
    </citation>
    <scope>NUCLEOTIDE SEQUENCE</scope>
    <source>
        <strain evidence="6">CCMP722</strain>
    </source>
</reference>
<dbReference type="GO" id="GO:0006397">
    <property type="term" value="P:mRNA processing"/>
    <property type="evidence" value="ECO:0007669"/>
    <property type="project" value="UniProtKB-KW"/>
</dbReference>
<dbReference type="GO" id="GO:0003723">
    <property type="term" value="F:RNA binding"/>
    <property type="evidence" value="ECO:0007669"/>
    <property type="project" value="UniProtKB-UniRule"/>
</dbReference>
<feature type="domain" description="RRM" evidence="5">
    <location>
        <begin position="172"/>
        <end position="263"/>
    </location>
</feature>
<keyword evidence="2 4" id="KW-0694">RNA-binding</keyword>
<organism evidence="6">
    <name type="scientific">Pyramimonas obovata</name>
    <dbReference type="NCBI Taxonomy" id="1411642"/>
    <lineage>
        <taxon>Eukaryota</taxon>
        <taxon>Viridiplantae</taxon>
        <taxon>Chlorophyta</taxon>
        <taxon>Pyramimonadophyceae</taxon>
        <taxon>Pyramimonadales</taxon>
        <taxon>Pyramimonadaceae</taxon>
        <taxon>Pyramimonas</taxon>
        <taxon>Pyramimonas incertae sedis</taxon>
    </lineage>
</organism>
<dbReference type="CDD" id="cd12232">
    <property type="entry name" value="RRM3_U2AF65"/>
    <property type="match status" value="1"/>
</dbReference>